<keyword evidence="2" id="KW-1185">Reference proteome</keyword>
<comment type="caution">
    <text evidence="1">The sequence shown here is derived from an EMBL/GenBank/DDBJ whole genome shotgun (WGS) entry which is preliminary data.</text>
</comment>
<dbReference type="Proteomes" id="UP000295292">
    <property type="component" value="Unassembled WGS sequence"/>
</dbReference>
<sequence>MLIDELSCRCPIISSSMINIYHKTTKNELFSAIQLGCIQDHILNRYFKASKESIFFSLI</sequence>
<proteinExistence type="predicted"/>
<protein>
    <submittedName>
        <fullName evidence="1">Uncharacterized protein</fullName>
    </submittedName>
</protein>
<name>A0A4V3DDS3_9SPHI</name>
<reference evidence="1 2" key="1">
    <citation type="submission" date="2019-03" db="EMBL/GenBank/DDBJ databases">
        <title>Genomic Encyclopedia of Archaeal and Bacterial Type Strains, Phase II (KMG-II): from individual species to whole genera.</title>
        <authorList>
            <person name="Goeker M."/>
        </authorList>
    </citation>
    <scope>NUCLEOTIDE SEQUENCE [LARGE SCALE GENOMIC DNA]</scope>
    <source>
        <strain evidence="1 2">DSM 28353</strain>
    </source>
</reference>
<evidence type="ECO:0000313" key="1">
    <source>
        <dbReference type="EMBL" id="TDQ77888.1"/>
    </source>
</evidence>
<organism evidence="1 2">
    <name type="scientific">Sphingobacterium yanglingense</name>
    <dbReference type="NCBI Taxonomy" id="1437280"/>
    <lineage>
        <taxon>Bacteria</taxon>
        <taxon>Pseudomonadati</taxon>
        <taxon>Bacteroidota</taxon>
        <taxon>Sphingobacteriia</taxon>
        <taxon>Sphingobacteriales</taxon>
        <taxon>Sphingobacteriaceae</taxon>
        <taxon>Sphingobacterium</taxon>
    </lineage>
</organism>
<dbReference type="AlphaFoldDB" id="A0A4V3DDS3"/>
<dbReference type="EMBL" id="SNYV01000013">
    <property type="protein sequence ID" value="TDQ77888.1"/>
    <property type="molecule type" value="Genomic_DNA"/>
</dbReference>
<accession>A0A4V3DDS3</accession>
<gene>
    <name evidence="1" type="ORF">CLV99_1857</name>
</gene>
<evidence type="ECO:0000313" key="2">
    <source>
        <dbReference type="Proteomes" id="UP000295292"/>
    </source>
</evidence>